<comment type="caution">
    <text evidence="1">The sequence shown here is derived from an EMBL/GenBank/DDBJ whole genome shotgun (WGS) entry which is preliminary data.</text>
</comment>
<evidence type="ECO:0000313" key="1">
    <source>
        <dbReference type="EMBL" id="KAK5892969.1"/>
    </source>
</evidence>
<gene>
    <name evidence="1" type="ORF">CesoFtcFv8_013309</name>
</gene>
<proteinExistence type="predicted"/>
<protein>
    <submittedName>
        <fullName evidence="1">Uncharacterized protein</fullName>
    </submittedName>
</protein>
<keyword evidence="2" id="KW-1185">Reference proteome</keyword>
<sequence>MRVLATCASCCQLGFHSDYRTHSVTMDRESDGRSVESGIMMFLGNHRVLNPAARQYAHDRVRTHLLCPAAWFFPAAW</sequence>
<accession>A0AAN8GUS4</accession>
<dbReference type="AlphaFoldDB" id="A0AAN8GUS4"/>
<dbReference type="EMBL" id="JAULUE010002055">
    <property type="protein sequence ID" value="KAK5892969.1"/>
    <property type="molecule type" value="Genomic_DNA"/>
</dbReference>
<reference evidence="1 2" key="1">
    <citation type="journal article" date="2023" name="Mol. Biol. Evol.">
        <title>Genomics of Secondarily Temperate Adaptation in the Only Non-Antarctic Icefish.</title>
        <authorList>
            <person name="Rivera-Colon A.G."/>
            <person name="Rayamajhi N."/>
            <person name="Minhas B.F."/>
            <person name="Madrigal G."/>
            <person name="Bilyk K.T."/>
            <person name="Yoon V."/>
            <person name="Hune M."/>
            <person name="Gregory S."/>
            <person name="Cheng C.H.C."/>
            <person name="Catchen J.M."/>
        </authorList>
    </citation>
    <scope>NUCLEOTIDE SEQUENCE [LARGE SCALE GENOMIC DNA]</scope>
    <source>
        <strain evidence="1">JC2023a</strain>
    </source>
</reference>
<dbReference type="Proteomes" id="UP001335648">
    <property type="component" value="Unassembled WGS sequence"/>
</dbReference>
<name>A0AAN8GUS4_9TELE</name>
<evidence type="ECO:0000313" key="2">
    <source>
        <dbReference type="Proteomes" id="UP001335648"/>
    </source>
</evidence>
<organism evidence="1 2">
    <name type="scientific">Champsocephalus esox</name>
    <name type="common">pike icefish</name>
    <dbReference type="NCBI Taxonomy" id="159716"/>
    <lineage>
        <taxon>Eukaryota</taxon>
        <taxon>Metazoa</taxon>
        <taxon>Chordata</taxon>
        <taxon>Craniata</taxon>
        <taxon>Vertebrata</taxon>
        <taxon>Euteleostomi</taxon>
        <taxon>Actinopterygii</taxon>
        <taxon>Neopterygii</taxon>
        <taxon>Teleostei</taxon>
        <taxon>Neoteleostei</taxon>
        <taxon>Acanthomorphata</taxon>
        <taxon>Eupercaria</taxon>
        <taxon>Perciformes</taxon>
        <taxon>Notothenioidei</taxon>
        <taxon>Channichthyidae</taxon>
        <taxon>Champsocephalus</taxon>
    </lineage>
</organism>